<gene>
    <name evidence="1" type="ORF">DC3_09660</name>
</gene>
<evidence type="ECO:0000313" key="2">
    <source>
        <dbReference type="Proteomes" id="UP000321306"/>
    </source>
</evidence>
<dbReference type="AlphaFoldDB" id="A0A511MYA4"/>
<comment type="caution">
    <text evidence="1">The sequence shown here is derived from an EMBL/GenBank/DDBJ whole genome shotgun (WGS) entry which is preliminary data.</text>
</comment>
<dbReference type="Proteomes" id="UP000321306">
    <property type="component" value="Unassembled WGS sequence"/>
</dbReference>
<sequence>MSGEKRGPKQKKRCFAGGYRIDGVECTPEEFAAVVLPRLADYLVRSHIEEQQAAARRAS</sequence>
<keyword evidence="2" id="KW-1185">Reference proteome</keyword>
<organism evidence="1 2">
    <name type="scientific">Deinococcus cellulosilyticus (strain DSM 18568 / NBRC 106333 / KACC 11606 / 5516J-15)</name>
    <dbReference type="NCBI Taxonomy" id="1223518"/>
    <lineage>
        <taxon>Bacteria</taxon>
        <taxon>Thermotogati</taxon>
        <taxon>Deinococcota</taxon>
        <taxon>Deinococci</taxon>
        <taxon>Deinococcales</taxon>
        <taxon>Deinococcaceae</taxon>
        <taxon>Deinococcus</taxon>
    </lineage>
</organism>
<reference evidence="1 2" key="1">
    <citation type="submission" date="2019-07" db="EMBL/GenBank/DDBJ databases">
        <title>Whole genome shotgun sequence of Deinococcus cellulosilyticus NBRC 106333.</title>
        <authorList>
            <person name="Hosoyama A."/>
            <person name="Uohara A."/>
            <person name="Ohji S."/>
            <person name="Ichikawa N."/>
        </authorList>
    </citation>
    <scope>NUCLEOTIDE SEQUENCE [LARGE SCALE GENOMIC DNA]</scope>
    <source>
        <strain evidence="1 2">NBRC 106333</strain>
    </source>
</reference>
<dbReference type="EMBL" id="BJXB01000003">
    <property type="protein sequence ID" value="GEM45331.1"/>
    <property type="molecule type" value="Genomic_DNA"/>
</dbReference>
<proteinExistence type="predicted"/>
<name>A0A511MYA4_DEIC1</name>
<evidence type="ECO:0000313" key="1">
    <source>
        <dbReference type="EMBL" id="GEM45331.1"/>
    </source>
</evidence>
<accession>A0A511MYA4</accession>
<dbReference type="RefSeq" id="WP_146882795.1">
    <property type="nucleotide sequence ID" value="NZ_BJXB01000003.1"/>
</dbReference>
<protein>
    <submittedName>
        <fullName evidence="1">Uncharacterized protein</fullName>
    </submittedName>
</protein>